<reference evidence="2" key="1">
    <citation type="journal article" date="2019" name="Int. J. Syst. Evol. Microbiol.">
        <title>The Global Catalogue of Microorganisms (GCM) 10K type strain sequencing project: providing services to taxonomists for standard genome sequencing and annotation.</title>
        <authorList>
            <consortium name="The Broad Institute Genomics Platform"/>
            <consortium name="The Broad Institute Genome Sequencing Center for Infectious Disease"/>
            <person name="Wu L."/>
            <person name="Ma J."/>
        </authorList>
    </citation>
    <scope>NUCLEOTIDE SEQUENCE [LARGE SCALE GENOMIC DNA]</scope>
    <source>
        <strain evidence="2">CCM 7941</strain>
    </source>
</reference>
<dbReference type="InterPro" id="IPR013078">
    <property type="entry name" value="His_Pase_superF_clade-1"/>
</dbReference>
<sequence>MLRLMLLRHARAATPAMTADIDRPLAAQGRQAAAALGAYLARENLLPDLTLCSPATRARQTWELARAELARAHPGEAFPAALAPQIYEGGRDGLLHALQDDHPARTLLAVGHNRGIAALARALVSHGDRYAFARLSQKFPPGALAVIDLDVSHWAEIAGRSGRLDRFVTPHALDPELEDVD</sequence>
<dbReference type="SMART" id="SM00855">
    <property type="entry name" value="PGAM"/>
    <property type="match status" value="1"/>
</dbReference>
<name>A0ABV7LBK4_9HYPH</name>
<dbReference type="PANTHER" id="PTHR47623">
    <property type="entry name" value="OS09G0287300 PROTEIN"/>
    <property type="match status" value="1"/>
</dbReference>
<protein>
    <submittedName>
        <fullName evidence="1">SixA phosphatase family protein</fullName>
    </submittedName>
</protein>
<proteinExistence type="predicted"/>
<organism evidence="1 2">
    <name type="scientific">Camelimonas abortus</name>
    <dbReference type="NCBI Taxonomy" id="1017184"/>
    <lineage>
        <taxon>Bacteria</taxon>
        <taxon>Pseudomonadati</taxon>
        <taxon>Pseudomonadota</taxon>
        <taxon>Alphaproteobacteria</taxon>
        <taxon>Hyphomicrobiales</taxon>
        <taxon>Chelatococcaceae</taxon>
        <taxon>Camelimonas</taxon>
    </lineage>
</organism>
<evidence type="ECO:0000313" key="2">
    <source>
        <dbReference type="Proteomes" id="UP001595536"/>
    </source>
</evidence>
<dbReference type="SUPFAM" id="SSF53254">
    <property type="entry name" value="Phosphoglycerate mutase-like"/>
    <property type="match status" value="1"/>
</dbReference>
<dbReference type="Gene3D" id="3.40.50.1240">
    <property type="entry name" value="Phosphoglycerate mutase-like"/>
    <property type="match status" value="1"/>
</dbReference>
<dbReference type="EMBL" id="JBHRUV010000013">
    <property type="protein sequence ID" value="MFC3265179.1"/>
    <property type="molecule type" value="Genomic_DNA"/>
</dbReference>
<accession>A0ABV7LBK4</accession>
<dbReference type="CDD" id="cd07067">
    <property type="entry name" value="HP_PGM_like"/>
    <property type="match status" value="1"/>
</dbReference>
<comment type="caution">
    <text evidence="1">The sequence shown here is derived from an EMBL/GenBank/DDBJ whole genome shotgun (WGS) entry which is preliminary data.</text>
</comment>
<dbReference type="Pfam" id="PF00300">
    <property type="entry name" value="His_Phos_1"/>
    <property type="match status" value="1"/>
</dbReference>
<dbReference type="PANTHER" id="PTHR47623:SF1">
    <property type="entry name" value="OS09G0287300 PROTEIN"/>
    <property type="match status" value="1"/>
</dbReference>
<dbReference type="InterPro" id="IPR029033">
    <property type="entry name" value="His_PPase_superfam"/>
</dbReference>
<dbReference type="Proteomes" id="UP001595536">
    <property type="component" value="Unassembled WGS sequence"/>
</dbReference>
<evidence type="ECO:0000313" key="1">
    <source>
        <dbReference type="EMBL" id="MFC3265179.1"/>
    </source>
</evidence>
<dbReference type="RefSeq" id="WP_376829963.1">
    <property type="nucleotide sequence ID" value="NZ_JBHLWR010000006.1"/>
</dbReference>
<gene>
    <name evidence="1" type="ORF">ACFOEX_02235</name>
</gene>
<keyword evidence="2" id="KW-1185">Reference proteome</keyword>